<evidence type="ECO:0000313" key="2">
    <source>
        <dbReference type="Proteomes" id="UP000620124"/>
    </source>
</evidence>
<dbReference type="OrthoDB" id="2751409at2759"/>
<comment type="caution">
    <text evidence="1">The sequence shown here is derived from an EMBL/GenBank/DDBJ whole genome shotgun (WGS) entry which is preliminary data.</text>
</comment>
<dbReference type="Proteomes" id="UP000620124">
    <property type="component" value="Unassembled WGS sequence"/>
</dbReference>
<reference evidence="1" key="1">
    <citation type="submission" date="2020-05" db="EMBL/GenBank/DDBJ databases">
        <title>Mycena genomes resolve the evolution of fungal bioluminescence.</title>
        <authorList>
            <person name="Tsai I.J."/>
        </authorList>
    </citation>
    <scope>NUCLEOTIDE SEQUENCE</scope>
    <source>
        <strain evidence="1">CCC161011</strain>
    </source>
</reference>
<dbReference type="EMBL" id="JACAZI010000017">
    <property type="protein sequence ID" value="KAF7342024.1"/>
    <property type="molecule type" value="Genomic_DNA"/>
</dbReference>
<dbReference type="CDD" id="cd09917">
    <property type="entry name" value="F-box_SF"/>
    <property type="match status" value="1"/>
</dbReference>
<protein>
    <submittedName>
        <fullName evidence="1">F-box domain-containing protein</fullName>
    </submittedName>
</protein>
<keyword evidence="2" id="KW-1185">Reference proteome</keyword>
<name>A0A8H7CLE3_9AGAR</name>
<dbReference type="AlphaFoldDB" id="A0A8H7CLE3"/>
<accession>A0A8H7CLE3</accession>
<organism evidence="1 2">
    <name type="scientific">Mycena venus</name>
    <dbReference type="NCBI Taxonomy" id="2733690"/>
    <lineage>
        <taxon>Eukaryota</taxon>
        <taxon>Fungi</taxon>
        <taxon>Dikarya</taxon>
        <taxon>Basidiomycota</taxon>
        <taxon>Agaricomycotina</taxon>
        <taxon>Agaricomycetes</taxon>
        <taxon>Agaricomycetidae</taxon>
        <taxon>Agaricales</taxon>
        <taxon>Marasmiineae</taxon>
        <taxon>Mycenaceae</taxon>
        <taxon>Mycena</taxon>
    </lineage>
</organism>
<evidence type="ECO:0000313" key="1">
    <source>
        <dbReference type="EMBL" id="KAF7342024.1"/>
    </source>
</evidence>
<gene>
    <name evidence="1" type="ORF">MVEN_01789700</name>
</gene>
<sequence>MADIETSDAERTDAVANSQCFRLLDVLPELLVHIFSFLPNSALYEVQQTSRFLRDFIGSSVELQYQMAAETAQVTDNPTSPIPISERLRKLHAREEAFGEVEPSWKVSVPVNFQPTGLYELSAGLFWLGEGPRRALRFLELPSQPLEPGDPPPQWQRITLPSKESYIIDFGLAIEEHDLIAIASFTPTDNANTGLVQLELFTVSAPHGPHPEAQGPIKVHTSKWGKPNVIIEIVGDNLVFVVGYANAEGTARPTDVVYVYDWKTGKQKLNIAADWSTYFGAVFLSPDVIMLPNTTSARLELWSVAEPQKTPLLTLHLPRLVPGRTIRYMTARGEPNPQASYRKPRSMPFHSSVEDSIIVFQISLPSEPDLRAYRFLLFIHRRALLALLDNHAPGDSCGYADWGPDICRWFNGAGLVMDWITTTSGQRCVLLPNRVPSQFIMLDFNPIKALSSPLEPEEDAFVDLGIWAEPVCSRLPCHVASSRELANLYSGASLDDHRIIALRRNLFRQVSELDIHYFG</sequence>
<dbReference type="SUPFAM" id="SSF81383">
    <property type="entry name" value="F-box domain"/>
    <property type="match status" value="1"/>
</dbReference>
<dbReference type="InterPro" id="IPR036047">
    <property type="entry name" value="F-box-like_dom_sf"/>
</dbReference>
<proteinExistence type="predicted"/>